<sequence length="453" mass="50383">AHEWRAWRYVFCRFTRTVDAVRSGALDVGAELAYVTGAGGGGGGGAASVYGFDAAVVRRALRSDAAATDDDRRYTVLLALLYRVHRGHALMRRFADRDTPFAWSEPRAGGASGGDDDDDEQGRRAVHFHAQLFVDTHLDLCAHMQRYRAYSDADVTQVDRNPDDLLRAAAQTCAPDDHRAPNCYALPDASACLPMGNVWFAVAPKTRVRTVASAMIHILGCKTQSHKCQVRNFMGILRAYFDSYPVMASLFRMMVEVSMLGNYPHACYRPSFETRVRVRDSFRSPAMTDERLLAWMECNGQLVFYATKEFHRFLVEQTCALDAVMEETTDWTRNKQAVARAMDIVRSALDNERGDADAALAGVQRDLRAVHQTLMLPCISKLQKGGFVPVIKAAMDRFFEKYVLDARSAVEQSSGLELRKRFAATAPAADPDASMARLVDAVRTVVAARFSER</sequence>
<feature type="non-terminal residue" evidence="1">
    <location>
        <position position="453"/>
    </location>
</feature>
<accession>A0A0F9CQK5</accession>
<proteinExistence type="predicted"/>
<gene>
    <name evidence="1" type="ORF">LCGC14_2638520</name>
</gene>
<organism evidence="1">
    <name type="scientific">marine sediment metagenome</name>
    <dbReference type="NCBI Taxonomy" id="412755"/>
    <lineage>
        <taxon>unclassified sequences</taxon>
        <taxon>metagenomes</taxon>
        <taxon>ecological metagenomes</taxon>
    </lineage>
</organism>
<dbReference type="EMBL" id="LAZR01045442">
    <property type="protein sequence ID" value="KKK98861.1"/>
    <property type="molecule type" value="Genomic_DNA"/>
</dbReference>
<comment type="caution">
    <text evidence="1">The sequence shown here is derived from an EMBL/GenBank/DDBJ whole genome shotgun (WGS) entry which is preliminary data.</text>
</comment>
<name>A0A0F9CQK5_9ZZZZ</name>
<dbReference type="AlphaFoldDB" id="A0A0F9CQK5"/>
<feature type="non-terminal residue" evidence="1">
    <location>
        <position position="1"/>
    </location>
</feature>
<reference evidence="1" key="1">
    <citation type="journal article" date="2015" name="Nature">
        <title>Complex archaea that bridge the gap between prokaryotes and eukaryotes.</title>
        <authorList>
            <person name="Spang A."/>
            <person name="Saw J.H."/>
            <person name="Jorgensen S.L."/>
            <person name="Zaremba-Niedzwiedzka K."/>
            <person name="Martijn J."/>
            <person name="Lind A.E."/>
            <person name="van Eijk R."/>
            <person name="Schleper C."/>
            <person name="Guy L."/>
            <person name="Ettema T.J."/>
        </authorList>
    </citation>
    <scope>NUCLEOTIDE SEQUENCE</scope>
</reference>
<protein>
    <submittedName>
        <fullName evidence="1">Uncharacterized protein</fullName>
    </submittedName>
</protein>
<evidence type="ECO:0000313" key="1">
    <source>
        <dbReference type="EMBL" id="KKK98861.1"/>
    </source>
</evidence>